<evidence type="ECO:0000313" key="4">
    <source>
        <dbReference type="Proteomes" id="UP000654482"/>
    </source>
</evidence>
<dbReference type="InterPro" id="IPR051043">
    <property type="entry name" value="Sulfatase_Mod_Factor_Kinase"/>
</dbReference>
<dbReference type="SUPFAM" id="SSF56436">
    <property type="entry name" value="C-type lectin-like"/>
    <property type="match status" value="1"/>
</dbReference>
<dbReference type="InterPro" id="IPR016187">
    <property type="entry name" value="CTDL_fold"/>
</dbReference>
<dbReference type="InterPro" id="IPR042095">
    <property type="entry name" value="SUMF_sf"/>
</dbReference>
<dbReference type="PROSITE" id="PS50011">
    <property type="entry name" value="PROTEIN_KINASE_DOM"/>
    <property type="match status" value="1"/>
</dbReference>
<protein>
    <submittedName>
        <fullName evidence="3">SUMF1/EgtB/PvdO family nonheme iron enzyme</fullName>
    </submittedName>
</protein>
<evidence type="ECO:0000313" key="3">
    <source>
        <dbReference type="EMBL" id="MBE9116762.1"/>
    </source>
</evidence>
<keyword evidence="4" id="KW-1185">Reference proteome</keyword>
<dbReference type="PANTHER" id="PTHR23150">
    <property type="entry name" value="SULFATASE MODIFYING FACTOR 1, 2"/>
    <property type="match status" value="1"/>
</dbReference>
<dbReference type="NCBIfam" id="NF045510">
    <property type="entry name" value="4Cys_prefix_kin"/>
    <property type="match status" value="1"/>
</dbReference>
<dbReference type="Gene3D" id="3.90.1580.10">
    <property type="entry name" value="paralog of FGE (formylglycine-generating enzyme)"/>
    <property type="match status" value="1"/>
</dbReference>
<feature type="domain" description="Protein kinase" evidence="2">
    <location>
        <begin position="34"/>
        <end position="295"/>
    </location>
</feature>
<dbReference type="Pfam" id="PF03781">
    <property type="entry name" value="FGE-sulfatase"/>
    <property type="match status" value="1"/>
</dbReference>
<dbReference type="SMART" id="SM00220">
    <property type="entry name" value="S_TKc"/>
    <property type="match status" value="1"/>
</dbReference>
<organism evidence="3 4">
    <name type="scientific">Lusitaniella coriacea LEGE 07157</name>
    <dbReference type="NCBI Taxonomy" id="945747"/>
    <lineage>
        <taxon>Bacteria</taxon>
        <taxon>Bacillati</taxon>
        <taxon>Cyanobacteriota</taxon>
        <taxon>Cyanophyceae</taxon>
        <taxon>Spirulinales</taxon>
        <taxon>Lusitaniellaceae</taxon>
        <taxon>Lusitaniella</taxon>
    </lineage>
</organism>
<dbReference type="PANTHER" id="PTHR23150:SF19">
    <property type="entry name" value="FORMYLGLYCINE-GENERATING ENZYME"/>
    <property type="match status" value="1"/>
</dbReference>
<keyword evidence="1" id="KW-0547">Nucleotide-binding</keyword>
<dbReference type="SUPFAM" id="SSF56112">
    <property type="entry name" value="Protein kinase-like (PK-like)"/>
    <property type="match status" value="1"/>
</dbReference>
<dbReference type="InterPro" id="IPR011009">
    <property type="entry name" value="Kinase-like_dom_sf"/>
</dbReference>
<evidence type="ECO:0000256" key="1">
    <source>
        <dbReference type="PROSITE-ProRule" id="PRU10141"/>
    </source>
</evidence>
<accession>A0A8J7ITC8</accession>
<dbReference type="Proteomes" id="UP000654482">
    <property type="component" value="Unassembled WGS sequence"/>
</dbReference>
<sequence>MVYCLNPTCTQPHSPLDSQFCQTCGTRLLLGNRYHPLKLIGQGGFGRTYLAEDLQKPSQPHCVIKQFYPAGLNNAQKAEELFELEALRLEQLGSHSQIPILYAHLEQDNRKYIVQEFIDGKDLAQELKERGKFDEAEIRSLLQDLLPVLQFLHQGEVIHRDIKPENIIRRRHNKKLVLVDFGAAKYATTTALAQTGTLIGSVEYVAPEQLKGRAVFASDLYSLGVTCLHLLVQISPFDLFDPYENTWIWRQYLVDNPVSEELGQILDKMVQNALRDRWRTAEEVLTALNSSNPVKFANQAVAQSKQHIQPQTPTLQIFEFEVVTISLNQRWFRKKREWHRRLEQAEYFADNLGSNVFLEMVDLPGGWFVMGSPEREGSNNEKPQHQVTVRPFFLGKYPITQEQWQAVVGLPKVKRTLDRNPSQFKGFKWLKRPVENVSWLDAVEFCERLSRRTGRKYRLPSEAEWEYACRAGTTTPFHFGETITTDLANYDGNYADANVPKGKYRQETTAVGSFFPNGFGLYDMHGNVWEWCADHWHKNYEGAPNDGTIWLSRYRGSQRLLRGGSWYDVPGDCRSAYRTRNIPGKRSACFGFRVACAAAGT</sequence>
<dbReference type="InterPro" id="IPR005532">
    <property type="entry name" value="SUMF_dom"/>
</dbReference>
<dbReference type="AlphaFoldDB" id="A0A8J7ITC8"/>
<keyword evidence="1" id="KW-0067">ATP-binding</keyword>
<evidence type="ECO:0000259" key="2">
    <source>
        <dbReference type="PROSITE" id="PS50011"/>
    </source>
</evidence>
<dbReference type="PROSITE" id="PS00107">
    <property type="entry name" value="PROTEIN_KINASE_ATP"/>
    <property type="match status" value="1"/>
</dbReference>
<comment type="caution">
    <text evidence="3">The sequence shown here is derived from an EMBL/GenBank/DDBJ whole genome shotgun (WGS) entry which is preliminary data.</text>
</comment>
<dbReference type="Gene3D" id="1.10.510.10">
    <property type="entry name" value="Transferase(Phosphotransferase) domain 1"/>
    <property type="match status" value="1"/>
</dbReference>
<dbReference type="GO" id="GO:0120147">
    <property type="term" value="F:formylglycine-generating oxidase activity"/>
    <property type="evidence" value="ECO:0007669"/>
    <property type="project" value="TreeGrafter"/>
</dbReference>
<dbReference type="GO" id="GO:0004672">
    <property type="term" value="F:protein kinase activity"/>
    <property type="evidence" value="ECO:0007669"/>
    <property type="project" value="InterPro"/>
</dbReference>
<dbReference type="CDD" id="cd14014">
    <property type="entry name" value="STKc_PknB_like"/>
    <property type="match status" value="1"/>
</dbReference>
<gene>
    <name evidence="3" type="ORF">IQ249_12715</name>
</gene>
<feature type="binding site" evidence="1">
    <location>
        <position position="65"/>
    </location>
    <ligand>
        <name>ATP</name>
        <dbReference type="ChEBI" id="CHEBI:30616"/>
    </ligand>
</feature>
<dbReference type="Pfam" id="PF00069">
    <property type="entry name" value="Pkinase"/>
    <property type="match status" value="1"/>
</dbReference>
<dbReference type="InterPro" id="IPR000719">
    <property type="entry name" value="Prot_kinase_dom"/>
</dbReference>
<dbReference type="EMBL" id="JADEWZ010000017">
    <property type="protein sequence ID" value="MBE9116762.1"/>
    <property type="molecule type" value="Genomic_DNA"/>
</dbReference>
<dbReference type="GO" id="GO:0005524">
    <property type="term" value="F:ATP binding"/>
    <property type="evidence" value="ECO:0007669"/>
    <property type="project" value="UniProtKB-UniRule"/>
</dbReference>
<dbReference type="InterPro" id="IPR017441">
    <property type="entry name" value="Protein_kinase_ATP_BS"/>
</dbReference>
<name>A0A8J7ITC8_9CYAN</name>
<proteinExistence type="predicted"/>
<reference evidence="3" key="1">
    <citation type="submission" date="2020-10" db="EMBL/GenBank/DDBJ databases">
        <authorList>
            <person name="Castelo-Branco R."/>
            <person name="Eusebio N."/>
            <person name="Adriana R."/>
            <person name="Vieira A."/>
            <person name="Brugerolle De Fraissinette N."/>
            <person name="Rezende De Castro R."/>
            <person name="Schneider M.P."/>
            <person name="Vasconcelos V."/>
            <person name="Leao P.N."/>
        </authorList>
    </citation>
    <scope>NUCLEOTIDE SEQUENCE</scope>
    <source>
        <strain evidence="3">LEGE 07157</strain>
    </source>
</reference>
<dbReference type="RefSeq" id="WP_194029853.1">
    <property type="nucleotide sequence ID" value="NZ_JADEWZ010000017.1"/>
</dbReference>